<protein>
    <submittedName>
        <fullName evidence="1">Uncharacterized protein</fullName>
    </submittedName>
</protein>
<dbReference type="AlphaFoldDB" id="A0A2P2NQG7"/>
<name>A0A2P2NQG7_RHIMU</name>
<evidence type="ECO:0000313" key="1">
    <source>
        <dbReference type="EMBL" id="MBX44742.1"/>
    </source>
</evidence>
<organism evidence="1">
    <name type="scientific">Rhizophora mucronata</name>
    <name type="common">Asiatic mangrove</name>
    <dbReference type="NCBI Taxonomy" id="61149"/>
    <lineage>
        <taxon>Eukaryota</taxon>
        <taxon>Viridiplantae</taxon>
        <taxon>Streptophyta</taxon>
        <taxon>Embryophyta</taxon>
        <taxon>Tracheophyta</taxon>
        <taxon>Spermatophyta</taxon>
        <taxon>Magnoliopsida</taxon>
        <taxon>eudicotyledons</taxon>
        <taxon>Gunneridae</taxon>
        <taxon>Pentapetalae</taxon>
        <taxon>rosids</taxon>
        <taxon>fabids</taxon>
        <taxon>Malpighiales</taxon>
        <taxon>Rhizophoraceae</taxon>
        <taxon>Rhizophora</taxon>
    </lineage>
</organism>
<dbReference type="EMBL" id="GGEC01064258">
    <property type="protein sequence ID" value="MBX44742.1"/>
    <property type="molecule type" value="Transcribed_RNA"/>
</dbReference>
<accession>A0A2P2NQG7</accession>
<reference evidence="1" key="1">
    <citation type="submission" date="2018-02" db="EMBL/GenBank/DDBJ databases">
        <title>Rhizophora mucronata_Transcriptome.</title>
        <authorList>
            <person name="Meera S.P."/>
            <person name="Sreeshan A."/>
            <person name="Augustine A."/>
        </authorList>
    </citation>
    <scope>NUCLEOTIDE SEQUENCE</scope>
    <source>
        <tissue evidence="1">Leaf</tissue>
    </source>
</reference>
<proteinExistence type="predicted"/>
<sequence length="49" mass="6034">MSFSRWFLIRLEAIGRGQRLLHQTWERERELRRLLQLDFGLRDVTEDSC</sequence>